<dbReference type="Pfam" id="PF01643">
    <property type="entry name" value="Acyl-ACP_TE"/>
    <property type="match status" value="1"/>
</dbReference>
<accession>A0ABX5LLC2</accession>
<evidence type="ECO:0000259" key="2">
    <source>
        <dbReference type="Pfam" id="PF20791"/>
    </source>
</evidence>
<feature type="domain" description="Acyl-ACP thioesterase-like C-terminal" evidence="2">
    <location>
        <begin position="155"/>
        <end position="214"/>
    </location>
</feature>
<evidence type="ECO:0000313" key="3">
    <source>
        <dbReference type="EMBL" id="PWL03234.1"/>
    </source>
</evidence>
<dbReference type="SUPFAM" id="SSF54637">
    <property type="entry name" value="Thioesterase/thiol ester dehydrase-isomerase"/>
    <property type="match status" value="2"/>
</dbReference>
<organism evidence="3 4">
    <name type="scientific">Hallerella porci</name>
    <dbReference type="NCBI Taxonomy" id="1945871"/>
    <lineage>
        <taxon>Bacteria</taxon>
        <taxon>Pseudomonadati</taxon>
        <taxon>Fibrobacterota</taxon>
        <taxon>Fibrobacteria</taxon>
        <taxon>Fibrobacterales</taxon>
        <taxon>Fibrobacteraceae</taxon>
        <taxon>Hallerella</taxon>
    </lineage>
</organism>
<dbReference type="Pfam" id="PF20791">
    <property type="entry name" value="Acyl-ACP_TE_C"/>
    <property type="match status" value="1"/>
</dbReference>
<dbReference type="InterPro" id="IPR029069">
    <property type="entry name" value="HotDog_dom_sf"/>
</dbReference>
<protein>
    <submittedName>
        <fullName evidence="3">Acyl-ACP thioesterase</fullName>
    </submittedName>
</protein>
<sequence length="235" mass="27174">MFTLPLKVLPSHVNANRVMRITGILDALQDTSLLWLDTFPAFHEFLNKNGLGMLLAYRQVDIIRFPKYKEDLRVVTGVFDCKKTFGYRNTFIYDAEGNAIVKTWSIGAFVNMQNGELTVIPDDVAAKVQFTEKEEMDYSDRKLRIPKVPFELRDTILVKKSDIDFYGHMNNSRYMEKALEFIDENQVKRLRVSYKKSAQFGDTILVESAKTENGEFFRLRAPDGDVFTLIEFITV</sequence>
<comment type="caution">
    <text evidence="3">The sequence shown here is derived from an EMBL/GenBank/DDBJ whole genome shotgun (WGS) entry which is preliminary data.</text>
</comment>
<name>A0ABX5LLC2_9BACT</name>
<dbReference type="InterPro" id="IPR049427">
    <property type="entry name" value="Acyl-ACP_TE_C"/>
</dbReference>
<reference evidence="3 4" key="1">
    <citation type="submission" date="2018-05" db="EMBL/GenBank/DDBJ databases">
        <title>Animal gut microbial communities from fecal samples from Wisconsin, USA.</title>
        <authorList>
            <person name="Neumann A."/>
        </authorList>
    </citation>
    <scope>NUCLEOTIDE SEQUENCE [LARGE SCALE GENOMIC DNA]</scope>
    <source>
        <strain evidence="3 4">UWS4</strain>
    </source>
</reference>
<evidence type="ECO:0000313" key="4">
    <source>
        <dbReference type="Proteomes" id="UP000245523"/>
    </source>
</evidence>
<feature type="domain" description="Acyl-ACP thioesterase N-terminal hotdog" evidence="1">
    <location>
        <begin position="10"/>
        <end position="127"/>
    </location>
</feature>
<evidence type="ECO:0000259" key="1">
    <source>
        <dbReference type="Pfam" id="PF01643"/>
    </source>
</evidence>
<dbReference type="RefSeq" id="WP_106197772.1">
    <property type="nucleotide sequence ID" value="NZ_JAXEIU010000061.1"/>
</dbReference>
<proteinExistence type="predicted"/>
<dbReference type="InterPro" id="IPR002864">
    <property type="entry name" value="Acyl-ACP_thioesterase_NHD"/>
</dbReference>
<dbReference type="Gene3D" id="3.10.129.10">
    <property type="entry name" value="Hotdog Thioesterase"/>
    <property type="match status" value="1"/>
</dbReference>
<dbReference type="EMBL" id="QGHD01000008">
    <property type="protein sequence ID" value="PWL03234.1"/>
    <property type="molecule type" value="Genomic_DNA"/>
</dbReference>
<dbReference type="Proteomes" id="UP000245523">
    <property type="component" value="Unassembled WGS sequence"/>
</dbReference>
<keyword evidence="4" id="KW-1185">Reference proteome</keyword>
<gene>
    <name evidence="3" type="ORF">B0H50_10877</name>
</gene>